<accession>A0A8K0UEP5</accession>
<dbReference type="GO" id="GO:0012505">
    <property type="term" value="C:endomembrane system"/>
    <property type="evidence" value="ECO:0007669"/>
    <property type="project" value="UniProtKB-SubCell"/>
</dbReference>
<dbReference type="InterPro" id="IPR003807">
    <property type="entry name" value="DUF202"/>
</dbReference>
<evidence type="ECO:0000313" key="7">
    <source>
        <dbReference type="EMBL" id="KAH8077765.1"/>
    </source>
</evidence>
<proteinExistence type="predicted"/>
<keyword evidence="4 5" id="KW-0472">Membrane</keyword>
<dbReference type="PANTHER" id="PTHR38646">
    <property type="entry name" value="YALI0F00814P"/>
    <property type="match status" value="1"/>
</dbReference>
<evidence type="ECO:0000256" key="5">
    <source>
        <dbReference type="SAM" id="Phobius"/>
    </source>
</evidence>
<evidence type="ECO:0000256" key="2">
    <source>
        <dbReference type="ARBA" id="ARBA00022692"/>
    </source>
</evidence>
<comment type="subcellular location">
    <subcellularLocation>
        <location evidence="1">Endomembrane system</location>
        <topology evidence="1">Multi-pass membrane protein</topology>
    </subcellularLocation>
</comment>
<evidence type="ECO:0000313" key="8">
    <source>
        <dbReference type="Proteomes" id="UP000813824"/>
    </source>
</evidence>
<reference evidence="7" key="1">
    <citation type="journal article" date="2021" name="New Phytol.">
        <title>Evolutionary innovations through gain and loss of genes in the ectomycorrhizal Boletales.</title>
        <authorList>
            <person name="Wu G."/>
            <person name="Miyauchi S."/>
            <person name="Morin E."/>
            <person name="Kuo A."/>
            <person name="Drula E."/>
            <person name="Varga T."/>
            <person name="Kohler A."/>
            <person name="Feng B."/>
            <person name="Cao Y."/>
            <person name="Lipzen A."/>
            <person name="Daum C."/>
            <person name="Hundley H."/>
            <person name="Pangilinan J."/>
            <person name="Johnson J."/>
            <person name="Barry K."/>
            <person name="LaButti K."/>
            <person name="Ng V."/>
            <person name="Ahrendt S."/>
            <person name="Min B."/>
            <person name="Choi I.G."/>
            <person name="Park H."/>
            <person name="Plett J.M."/>
            <person name="Magnuson J."/>
            <person name="Spatafora J.W."/>
            <person name="Nagy L.G."/>
            <person name="Henrissat B."/>
            <person name="Grigoriev I.V."/>
            <person name="Yang Z.L."/>
            <person name="Xu J."/>
            <person name="Martin F.M."/>
        </authorList>
    </citation>
    <scope>NUCLEOTIDE SEQUENCE</scope>
    <source>
        <strain evidence="7">KKN 215</strain>
    </source>
</reference>
<feature type="transmembrane region" description="Helical" evidence="5">
    <location>
        <begin position="81"/>
        <end position="99"/>
    </location>
</feature>
<evidence type="ECO:0000256" key="4">
    <source>
        <dbReference type="ARBA" id="ARBA00023136"/>
    </source>
</evidence>
<keyword evidence="3 5" id="KW-1133">Transmembrane helix</keyword>
<evidence type="ECO:0000259" key="6">
    <source>
        <dbReference type="Pfam" id="PF02656"/>
    </source>
</evidence>
<dbReference type="Proteomes" id="UP000813824">
    <property type="component" value="Unassembled WGS sequence"/>
</dbReference>
<sequence>MGSKLNGRMSSSSSSSSILHERAHRLYHGHRADSFHPDDVNELVEIRARERTFDGAYGRTATGCLSFAVTVLRLFDRRLFKIGIVYVVLAVMLYTFAYFRQRHSRHDFADQYSEKPPIVTKGQENKRIFGRPFVTAGWIVIGVFATVLGIEIGLLVLMFKVGLS</sequence>
<protein>
    <recommendedName>
        <fullName evidence="6">DUF202 domain-containing protein</fullName>
    </recommendedName>
</protein>
<keyword evidence="8" id="KW-1185">Reference proteome</keyword>
<name>A0A8K0UEP5_9AGAR</name>
<dbReference type="OrthoDB" id="2555434at2759"/>
<dbReference type="Pfam" id="PF02656">
    <property type="entry name" value="DUF202"/>
    <property type="match status" value="1"/>
</dbReference>
<dbReference type="EMBL" id="JAEVFJ010000062">
    <property type="protein sequence ID" value="KAH8077765.1"/>
    <property type="molecule type" value="Genomic_DNA"/>
</dbReference>
<feature type="transmembrane region" description="Helical" evidence="5">
    <location>
        <begin position="133"/>
        <end position="159"/>
    </location>
</feature>
<evidence type="ECO:0000256" key="1">
    <source>
        <dbReference type="ARBA" id="ARBA00004127"/>
    </source>
</evidence>
<dbReference type="PANTHER" id="PTHR38646:SF1">
    <property type="entry name" value="DUF202 DOMAIN-CONTAINING PROTEIN"/>
    <property type="match status" value="1"/>
</dbReference>
<evidence type="ECO:0000256" key="3">
    <source>
        <dbReference type="ARBA" id="ARBA00022989"/>
    </source>
</evidence>
<comment type="caution">
    <text evidence="7">The sequence shown here is derived from an EMBL/GenBank/DDBJ whole genome shotgun (WGS) entry which is preliminary data.</text>
</comment>
<organism evidence="7 8">
    <name type="scientific">Cristinia sonorae</name>
    <dbReference type="NCBI Taxonomy" id="1940300"/>
    <lineage>
        <taxon>Eukaryota</taxon>
        <taxon>Fungi</taxon>
        <taxon>Dikarya</taxon>
        <taxon>Basidiomycota</taxon>
        <taxon>Agaricomycotina</taxon>
        <taxon>Agaricomycetes</taxon>
        <taxon>Agaricomycetidae</taxon>
        <taxon>Agaricales</taxon>
        <taxon>Pleurotineae</taxon>
        <taxon>Stephanosporaceae</taxon>
        <taxon>Cristinia</taxon>
    </lineage>
</organism>
<gene>
    <name evidence="7" type="ORF">BXZ70DRAFT_1073937</name>
</gene>
<feature type="domain" description="DUF202" evidence="6">
    <location>
        <begin position="48"/>
        <end position="105"/>
    </location>
</feature>
<keyword evidence="2 5" id="KW-0812">Transmembrane</keyword>
<dbReference type="AlphaFoldDB" id="A0A8K0UEP5"/>